<feature type="signal peptide" evidence="1">
    <location>
        <begin position="1"/>
        <end position="18"/>
    </location>
</feature>
<sequence length="111" mass="11517">MKKIITLSAFSAAILLMATTGCKKSDSSSANCNTTWSFSKDIQPILAGNCTLSGCHDGSTMPLLTNYPNVKDAAAQIKSAVSSGSMPRGRSISTADKDALLCWIAAGAENN</sequence>
<gene>
    <name evidence="2" type="ORF">GCM10023092_10580</name>
</gene>
<accession>A0ABP8ML09</accession>
<evidence type="ECO:0000256" key="1">
    <source>
        <dbReference type="SAM" id="SignalP"/>
    </source>
</evidence>
<evidence type="ECO:0000313" key="2">
    <source>
        <dbReference type="EMBL" id="GAA4452122.1"/>
    </source>
</evidence>
<proteinExistence type="predicted"/>
<evidence type="ECO:0008006" key="4">
    <source>
        <dbReference type="Google" id="ProtNLM"/>
    </source>
</evidence>
<name>A0ABP8ML09_9BACT</name>
<dbReference type="RefSeq" id="WP_344823530.1">
    <property type="nucleotide sequence ID" value="NZ_BAABEZ010000014.1"/>
</dbReference>
<protein>
    <recommendedName>
        <fullName evidence="4">Cytochrome c domain-containing protein</fullName>
    </recommendedName>
</protein>
<keyword evidence="3" id="KW-1185">Reference proteome</keyword>
<keyword evidence="1" id="KW-0732">Signal</keyword>
<organism evidence="2 3">
    <name type="scientific">Rurimicrobium arvi</name>
    <dbReference type="NCBI Taxonomy" id="2049916"/>
    <lineage>
        <taxon>Bacteria</taxon>
        <taxon>Pseudomonadati</taxon>
        <taxon>Bacteroidota</taxon>
        <taxon>Chitinophagia</taxon>
        <taxon>Chitinophagales</taxon>
        <taxon>Chitinophagaceae</taxon>
        <taxon>Rurimicrobium</taxon>
    </lineage>
</organism>
<reference evidence="3" key="1">
    <citation type="journal article" date="2019" name="Int. J. Syst. Evol. Microbiol.">
        <title>The Global Catalogue of Microorganisms (GCM) 10K type strain sequencing project: providing services to taxonomists for standard genome sequencing and annotation.</title>
        <authorList>
            <consortium name="The Broad Institute Genomics Platform"/>
            <consortium name="The Broad Institute Genome Sequencing Center for Infectious Disease"/>
            <person name="Wu L."/>
            <person name="Ma J."/>
        </authorList>
    </citation>
    <scope>NUCLEOTIDE SEQUENCE [LARGE SCALE GENOMIC DNA]</scope>
    <source>
        <strain evidence="3">JCM 31921</strain>
    </source>
</reference>
<dbReference type="EMBL" id="BAABEZ010000014">
    <property type="protein sequence ID" value="GAA4452122.1"/>
    <property type="molecule type" value="Genomic_DNA"/>
</dbReference>
<feature type="chain" id="PRO_5045668700" description="Cytochrome c domain-containing protein" evidence="1">
    <location>
        <begin position="19"/>
        <end position="111"/>
    </location>
</feature>
<dbReference type="Proteomes" id="UP001501410">
    <property type="component" value="Unassembled WGS sequence"/>
</dbReference>
<evidence type="ECO:0000313" key="3">
    <source>
        <dbReference type="Proteomes" id="UP001501410"/>
    </source>
</evidence>
<dbReference type="PROSITE" id="PS51257">
    <property type="entry name" value="PROKAR_LIPOPROTEIN"/>
    <property type="match status" value="1"/>
</dbReference>
<comment type="caution">
    <text evidence="2">The sequence shown here is derived from an EMBL/GenBank/DDBJ whole genome shotgun (WGS) entry which is preliminary data.</text>
</comment>